<comment type="caution">
    <text evidence="1">The sequence shown here is derived from an EMBL/GenBank/DDBJ whole genome shotgun (WGS) entry which is preliminary data.</text>
</comment>
<evidence type="ECO:0000313" key="2">
    <source>
        <dbReference type="Proteomes" id="UP001174909"/>
    </source>
</evidence>
<dbReference type="AlphaFoldDB" id="A0AA35S962"/>
<keyword evidence="2" id="KW-1185">Reference proteome</keyword>
<dbReference type="InterPro" id="IPR007460">
    <property type="entry name" value="BrnT_toxin"/>
</dbReference>
<dbReference type="Gene3D" id="3.10.450.530">
    <property type="entry name" value="Ribonuclease toxin, BrnT, of type II toxin-antitoxin system"/>
    <property type="match status" value="1"/>
</dbReference>
<protein>
    <recommendedName>
        <fullName evidence="3">BrnA antitoxin of type II toxin-antitoxin system</fullName>
    </recommendedName>
</protein>
<dbReference type="InterPro" id="IPR038573">
    <property type="entry name" value="BrnT_sf"/>
</dbReference>
<organism evidence="1 2">
    <name type="scientific">Geodia barretti</name>
    <name type="common">Barrett's horny sponge</name>
    <dbReference type="NCBI Taxonomy" id="519541"/>
    <lineage>
        <taxon>Eukaryota</taxon>
        <taxon>Metazoa</taxon>
        <taxon>Porifera</taxon>
        <taxon>Demospongiae</taxon>
        <taxon>Heteroscleromorpha</taxon>
        <taxon>Tetractinellida</taxon>
        <taxon>Astrophorina</taxon>
        <taxon>Geodiidae</taxon>
        <taxon>Geodia</taxon>
    </lineage>
</organism>
<proteinExistence type="predicted"/>
<accession>A0AA35S962</accession>
<evidence type="ECO:0000313" key="1">
    <source>
        <dbReference type="EMBL" id="CAI8025189.1"/>
    </source>
</evidence>
<dbReference type="InterPro" id="IPR025528">
    <property type="entry name" value="BrnA_antitoxin"/>
</dbReference>
<evidence type="ECO:0008006" key="3">
    <source>
        <dbReference type="Google" id="ProtNLM"/>
    </source>
</evidence>
<dbReference type="Proteomes" id="UP001174909">
    <property type="component" value="Unassembled WGS sequence"/>
</dbReference>
<reference evidence="1" key="1">
    <citation type="submission" date="2023-03" db="EMBL/GenBank/DDBJ databases">
        <authorList>
            <person name="Steffen K."/>
            <person name="Cardenas P."/>
        </authorList>
    </citation>
    <scope>NUCLEOTIDE SEQUENCE</scope>
</reference>
<sequence length="173" mass="20806">MPYEWDEEKREETLRTRGVDFDLMDYFDWDSALTFRSDRHGETRWSSYGLVQSRLFKVIWTQRGDSIRIISLRKANNQEDAEIDAQIAEDPDDFEADVEWFKEAKPSEEIIPHILERYHREQHELKSGRKERLRILLDKDVLDYFRAADGDWHSRINEVLRQTVERDGKKTDT</sequence>
<dbReference type="EMBL" id="CASHTH010002128">
    <property type="protein sequence ID" value="CAI8025189.1"/>
    <property type="molecule type" value="Genomic_DNA"/>
</dbReference>
<name>A0AA35S962_GEOBA</name>
<gene>
    <name evidence="1" type="ORF">GBAR_LOCUS14572</name>
</gene>
<dbReference type="Pfam" id="PF04365">
    <property type="entry name" value="BrnT_toxin"/>
    <property type="match status" value="1"/>
</dbReference>
<dbReference type="Pfam" id="PF14384">
    <property type="entry name" value="BrnA_antitoxin"/>
    <property type="match status" value="1"/>
</dbReference>